<dbReference type="PROSITE" id="PS00211">
    <property type="entry name" value="ABC_TRANSPORTER_1"/>
    <property type="match status" value="1"/>
</dbReference>
<evidence type="ECO:0000256" key="11">
    <source>
        <dbReference type="SAM" id="Phobius"/>
    </source>
</evidence>
<evidence type="ECO:0000313" key="14">
    <source>
        <dbReference type="EMBL" id="KAK3267686.1"/>
    </source>
</evidence>
<protein>
    <submittedName>
        <fullName evidence="14">Uncharacterized protein</fullName>
    </submittedName>
</protein>
<dbReference type="GO" id="GO:0016887">
    <property type="term" value="F:ATP hydrolysis activity"/>
    <property type="evidence" value="ECO:0007669"/>
    <property type="project" value="InterPro"/>
</dbReference>
<evidence type="ECO:0000256" key="7">
    <source>
        <dbReference type="ARBA" id="ARBA00022840"/>
    </source>
</evidence>
<keyword evidence="6" id="KW-0547">Nucleotide-binding</keyword>
<evidence type="ECO:0000256" key="8">
    <source>
        <dbReference type="ARBA" id="ARBA00022989"/>
    </source>
</evidence>
<dbReference type="InterPro" id="IPR003593">
    <property type="entry name" value="AAA+_ATPase"/>
</dbReference>
<keyword evidence="8 11" id="KW-1133">Transmembrane helix</keyword>
<evidence type="ECO:0000256" key="6">
    <source>
        <dbReference type="ARBA" id="ARBA00022741"/>
    </source>
</evidence>
<evidence type="ECO:0000313" key="15">
    <source>
        <dbReference type="Proteomes" id="UP001190700"/>
    </source>
</evidence>
<proteinExistence type="inferred from homology"/>
<comment type="subcellular location">
    <subcellularLocation>
        <location evidence="1">Membrane</location>
        <topology evidence="1">Multi-pass membrane protein</topology>
    </subcellularLocation>
</comment>
<keyword evidence="7" id="KW-0067">ATP-binding</keyword>
<dbReference type="Gene3D" id="3.40.50.300">
    <property type="entry name" value="P-loop containing nucleotide triphosphate hydrolases"/>
    <property type="match status" value="1"/>
</dbReference>
<dbReference type="InterPro" id="IPR050173">
    <property type="entry name" value="ABC_transporter_C-like"/>
</dbReference>
<evidence type="ECO:0000256" key="9">
    <source>
        <dbReference type="ARBA" id="ARBA00023136"/>
    </source>
</evidence>
<accession>A0AAE0FX36</accession>
<dbReference type="PANTHER" id="PTHR24223:SF456">
    <property type="entry name" value="MULTIDRUG RESISTANCE-ASSOCIATED PROTEIN LETHAL(2)03659"/>
    <property type="match status" value="1"/>
</dbReference>
<dbReference type="InterPro" id="IPR027417">
    <property type="entry name" value="P-loop_NTPase"/>
</dbReference>
<dbReference type="GO" id="GO:0005524">
    <property type="term" value="F:ATP binding"/>
    <property type="evidence" value="ECO:0007669"/>
    <property type="project" value="UniProtKB-KW"/>
</dbReference>
<dbReference type="CDD" id="cd18579">
    <property type="entry name" value="ABC_6TM_ABCC_D1"/>
    <property type="match status" value="1"/>
</dbReference>
<dbReference type="SUPFAM" id="SSF52540">
    <property type="entry name" value="P-loop containing nucleoside triphosphate hydrolases"/>
    <property type="match status" value="1"/>
</dbReference>
<evidence type="ECO:0000256" key="1">
    <source>
        <dbReference type="ARBA" id="ARBA00004141"/>
    </source>
</evidence>
<gene>
    <name evidence="14" type="ORF">CYMTET_23772</name>
</gene>
<dbReference type="CDD" id="cd18580">
    <property type="entry name" value="ABC_6TM_ABCC_D2"/>
    <property type="match status" value="1"/>
</dbReference>
<dbReference type="InterPro" id="IPR011527">
    <property type="entry name" value="ABC1_TM_dom"/>
</dbReference>
<feature type="region of interest" description="Disordered" evidence="10">
    <location>
        <begin position="164"/>
        <end position="188"/>
    </location>
</feature>
<dbReference type="InterPro" id="IPR017871">
    <property type="entry name" value="ABC_transporter-like_CS"/>
</dbReference>
<dbReference type="SUPFAM" id="SSF90123">
    <property type="entry name" value="ABC transporter transmembrane region"/>
    <property type="match status" value="2"/>
</dbReference>
<dbReference type="CDD" id="cd03250">
    <property type="entry name" value="ABCC_MRP_domain1"/>
    <property type="match status" value="1"/>
</dbReference>
<feature type="transmembrane region" description="Helical" evidence="11">
    <location>
        <begin position="1123"/>
        <end position="1144"/>
    </location>
</feature>
<comment type="caution">
    <text evidence="14">The sequence shown here is derived from an EMBL/GenBank/DDBJ whole genome shotgun (WGS) entry which is preliminary data.</text>
</comment>
<keyword evidence="3" id="KW-0813">Transport</keyword>
<dbReference type="Proteomes" id="UP001190700">
    <property type="component" value="Unassembled WGS sequence"/>
</dbReference>
<dbReference type="Gene3D" id="1.20.1560.10">
    <property type="entry name" value="ABC transporter type 1, transmembrane domain"/>
    <property type="match status" value="2"/>
</dbReference>
<feature type="transmembrane region" description="Helical" evidence="11">
    <location>
        <begin position="456"/>
        <end position="475"/>
    </location>
</feature>
<feature type="transmembrane region" description="Helical" evidence="11">
    <location>
        <begin position="866"/>
        <end position="892"/>
    </location>
</feature>
<dbReference type="FunFam" id="1.20.1560.10:FF:000013">
    <property type="entry name" value="ABC transporter C family member 2"/>
    <property type="match status" value="1"/>
</dbReference>
<feature type="transmembrane region" description="Helical" evidence="11">
    <location>
        <begin position="344"/>
        <end position="362"/>
    </location>
</feature>
<feature type="domain" description="ABC transmembrane type-1" evidence="13">
    <location>
        <begin position="879"/>
        <end position="1152"/>
    </location>
</feature>
<evidence type="ECO:0000256" key="3">
    <source>
        <dbReference type="ARBA" id="ARBA00022448"/>
    </source>
</evidence>
<feature type="transmembrane region" description="Helical" evidence="11">
    <location>
        <begin position="432"/>
        <end position="450"/>
    </location>
</feature>
<keyword evidence="4 11" id="KW-0812">Transmembrane</keyword>
<feature type="transmembrane region" description="Helical" evidence="11">
    <location>
        <begin position="1095"/>
        <end position="1116"/>
    </location>
</feature>
<sequence>MKPGMSKPTGPPKIDPPTIDLPRAMRSPSLFCDTPPADVIPDADQPYLKFPSLHSQPLGTAQRTSLDVEDPWHVSQLSIPASGHKVYWGPERAAQIRFISPWDSAGPIARLTFDYVRPLLAKGVRKPLELVHLPPVPLRDTAARQTAKIEAAWLREQGRAAADRLAAHATHGGTQGSSRSRAHARSGPPRRAALWRVLYQTYRQDFWEAGFYSALESSSILVQPVVLQQMVEWTRRGESYSTGAGLASCLAALALLQAVVHHKVFYVTMRAGWNLRIGVVGAVHSKLLRLTGDGLRQGGGSAVYNLVANDVLRFDNYMPFLHFGWLAMIELVVIFILTSLLVGLLAAFAGISGCLLSILLQVHFSREYARLRATTGKQTDRRLRASAEVLLGMLSLKVYNWEDAFKNLLGEMRAAEHATILRSQAMKSVGKGLYFATPPVASFLTFLVVYLSGDSIQVEVAYAVVGLLAALRLSVGKNFAMAVAAGPECFVSMARIERFLDLEEPLPASRGTRLEGARPADPGRPLVEVAGATWLWPGSTPEMPEGPKRVAVSGVDVAVRAGEVLMVVGPVACGKSAFLQALLGELQLQAGAAAVHGRVAYSPQESWILAGSVKYNVLYGGLVYDLRRYRIAMAACALRRDVSHLPRKDNTDIGEMGVNLSGGQKARVSLARVVYSNPDVALLDDPLAAVDATVAAHLFHAAVRGELANRGTAVVLVTHQQQFLHLADKLMVLRADGSVAGTGTPEEMEAAGLVTLAPVAERSQSVDLTLAEAPTEEDATKALRLCPIRPVAHGTRGALDSHLRACATNGVRATSFLEISSSWAGLPLAQAEDMKQSAADKAAMPPPAALVHAEDRHVGSVEMKTWVAYIRAAGLSFALFVLMLFVAAQVLLMLSDYWLKVWIEGGQSGSDFFVFSMLCLGVTLAGLLAPILFFYGTMQASTNLHGQGVARLLKAPMWFFTANPHGRILNRLSSDLAQVDELLPIALHDAVQLGIMVLGSLTLICVVIPWLLLLVPPLVLAMSWLRWYTVRSMQELKRLENITRSPVFAMFNSTLNGLIPLRAFKLQSKTQGLFVQLLEDNARAWYWWLLCNRWIGFWLDMLCFMVVGITAFAIVARRDSLDAGLAGFVLVYVISLCGLLQYTVRQHAQAQTYMTSSERLLHYAHDLPQEADKKIKSPWGWPSAGSIDLRDVCVRYREKGRVYVAAAGKRREGPCPRGCCREAQRRAVSTWLRPVIFSQSMVPLALALTPSLASRGHPAPGARFPVEKPPLCIGTRASLLGVSPFVVRGMRGVSGCVAGPHDIGGRPCWGAEIREA</sequence>
<organism evidence="14 15">
    <name type="scientific">Cymbomonas tetramitiformis</name>
    <dbReference type="NCBI Taxonomy" id="36881"/>
    <lineage>
        <taxon>Eukaryota</taxon>
        <taxon>Viridiplantae</taxon>
        <taxon>Chlorophyta</taxon>
        <taxon>Pyramimonadophyceae</taxon>
        <taxon>Pyramimonadales</taxon>
        <taxon>Pyramimonadaceae</taxon>
        <taxon>Cymbomonas</taxon>
    </lineage>
</organism>
<dbReference type="PROSITE" id="PS50929">
    <property type="entry name" value="ABC_TM1F"/>
    <property type="match status" value="2"/>
</dbReference>
<feature type="transmembrane region" description="Helical" evidence="11">
    <location>
        <begin position="912"/>
        <end position="935"/>
    </location>
</feature>
<dbReference type="SMART" id="SM00382">
    <property type="entry name" value="AAA"/>
    <property type="match status" value="1"/>
</dbReference>
<dbReference type="PANTHER" id="PTHR24223">
    <property type="entry name" value="ATP-BINDING CASSETTE SUB-FAMILY C"/>
    <property type="match status" value="1"/>
</dbReference>
<feature type="transmembrane region" description="Helical" evidence="11">
    <location>
        <begin position="993"/>
        <end position="1015"/>
    </location>
</feature>
<keyword evidence="15" id="KW-1185">Reference proteome</keyword>
<evidence type="ECO:0000256" key="10">
    <source>
        <dbReference type="SAM" id="MobiDB-lite"/>
    </source>
</evidence>
<dbReference type="Pfam" id="PF00005">
    <property type="entry name" value="ABC_tran"/>
    <property type="match status" value="1"/>
</dbReference>
<feature type="domain" description="ABC transmembrane type-1" evidence="13">
    <location>
        <begin position="209"/>
        <end position="476"/>
    </location>
</feature>
<comment type="similarity">
    <text evidence="2">Belongs to the ABC transporter superfamily. ABCC family. Conjugate transporter (TC 3.A.1.208) subfamily.</text>
</comment>
<dbReference type="InterPro" id="IPR036640">
    <property type="entry name" value="ABC1_TM_sf"/>
</dbReference>
<dbReference type="EMBL" id="LGRX02012255">
    <property type="protein sequence ID" value="KAK3267686.1"/>
    <property type="molecule type" value="Genomic_DNA"/>
</dbReference>
<dbReference type="Pfam" id="PF00664">
    <property type="entry name" value="ABC_membrane"/>
    <property type="match status" value="2"/>
</dbReference>
<evidence type="ECO:0000256" key="5">
    <source>
        <dbReference type="ARBA" id="ARBA00022737"/>
    </source>
</evidence>
<evidence type="ECO:0000256" key="2">
    <source>
        <dbReference type="ARBA" id="ARBA00009726"/>
    </source>
</evidence>
<evidence type="ECO:0000259" key="12">
    <source>
        <dbReference type="PROSITE" id="PS50893"/>
    </source>
</evidence>
<dbReference type="GO" id="GO:0016020">
    <property type="term" value="C:membrane"/>
    <property type="evidence" value="ECO:0007669"/>
    <property type="project" value="UniProtKB-SubCell"/>
</dbReference>
<evidence type="ECO:0000259" key="13">
    <source>
        <dbReference type="PROSITE" id="PS50929"/>
    </source>
</evidence>
<dbReference type="GO" id="GO:0140359">
    <property type="term" value="F:ABC-type transporter activity"/>
    <property type="evidence" value="ECO:0007669"/>
    <property type="project" value="InterPro"/>
</dbReference>
<feature type="region of interest" description="Disordered" evidence="10">
    <location>
        <begin position="1"/>
        <end position="20"/>
    </location>
</feature>
<keyword evidence="5" id="KW-0677">Repeat</keyword>
<name>A0AAE0FX36_9CHLO</name>
<dbReference type="InterPro" id="IPR003439">
    <property type="entry name" value="ABC_transporter-like_ATP-bd"/>
</dbReference>
<keyword evidence="9 11" id="KW-0472">Membrane</keyword>
<evidence type="ECO:0000256" key="4">
    <source>
        <dbReference type="ARBA" id="ARBA00022692"/>
    </source>
</evidence>
<dbReference type="PROSITE" id="PS50893">
    <property type="entry name" value="ABC_TRANSPORTER_2"/>
    <property type="match status" value="1"/>
</dbReference>
<feature type="domain" description="ABC transporter" evidence="12">
    <location>
        <begin position="527"/>
        <end position="761"/>
    </location>
</feature>
<reference evidence="14 15" key="1">
    <citation type="journal article" date="2015" name="Genome Biol. Evol.">
        <title>Comparative Genomics of a Bacterivorous Green Alga Reveals Evolutionary Causalities and Consequences of Phago-Mixotrophic Mode of Nutrition.</title>
        <authorList>
            <person name="Burns J.A."/>
            <person name="Paasch A."/>
            <person name="Narechania A."/>
            <person name="Kim E."/>
        </authorList>
    </citation>
    <scope>NUCLEOTIDE SEQUENCE [LARGE SCALE GENOMIC DNA]</scope>
    <source>
        <strain evidence="14 15">PLY_AMNH</strain>
    </source>
</reference>
<dbReference type="InterPro" id="IPR044746">
    <property type="entry name" value="ABCC_6TM_D1"/>
</dbReference>
<dbReference type="InterPro" id="IPR044726">
    <property type="entry name" value="ABCC_6TM_D2"/>
</dbReference>